<organism evidence="4 5">
    <name type="scientific">Pradoshia eiseniae</name>
    <dbReference type="NCBI Taxonomy" id="2064768"/>
    <lineage>
        <taxon>Bacteria</taxon>
        <taxon>Bacillati</taxon>
        <taxon>Bacillota</taxon>
        <taxon>Bacilli</taxon>
        <taxon>Bacillales</taxon>
        <taxon>Bacillaceae</taxon>
        <taxon>Pradoshia</taxon>
    </lineage>
</organism>
<evidence type="ECO:0000313" key="5">
    <source>
        <dbReference type="Proteomes" id="UP000239663"/>
    </source>
</evidence>
<dbReference type="PANTHER" id="PTHR21164:SF0">
    <property type="entry name" value="CHORISMATE MUTASE AROH"/>
    <property type="match status" value="1"/>
</dbReference>
<feature type="binding site" evidence="2">
    <location>
        <position position="6"/>
    </location>
    <ligand>
        <name>prephenate</name>
        <dbReference type="ChEBI" id="CHEBI:29934"/>
    </ligand>
</feature>
<dbReference type="CDD" id="cd02185">
    <property type="entry name" value="AroH"/>
    <property type="match status" value="1"/>
</dbReference>
<dbReference type="EMBL" id="PKOZ01000001">
    <property type="protein sequence ID" value="PQD96913.1"/>
    <property type="molecule type" value="Genomic_DNA"/>
</dbReference>
<dbReference type="SUPFAM" id="SSF55298">
    <property type="entry name" value="YjgF-like"/>
    <property type="match status" value="1"/>
</dbReference>
<dbReference type="Pfam" id="PF07736">
    <property type="entry name" value="CM_1"/>
    <property type="match status" value="1"/>
</dbReference>
<dbReference type="Gene3D" id="3.30.1330.40">
    <property type="entry name" value="RutC-like"/>
    <property type="match status" value="1"/>
</dbReference>
<keyword evidence="3" id="KW-0413">Isomerase</keyword>
<dbReference type="PROSITE" id="PS51167">
    <property type="entry name" value="CHORISMATE_MUT_1"/>
    <property type="match status" value="1"/>
</dbReference>
<dbReference type="GO" id="GO:0008652">
    <property type="term" value="P:amino acid biosynthetic process"/>
    <property type="evidence" value="ECO:0007669"/>
    <property type="project" value="UniProtKB-UniRule"/>
</dbReference>
<sequence>MLRGIRGAITVSANRKEEIESQTERLMREMIKQNDLDSETIASVFISVTDDLDAGFPAASVRKIDGFTYVPVMCMREIPVPGSLPLAIRIMIHVNTDRSQREIKHVYLEEAVKLRPDLLDN</sequence>
<evidence type="ECO:0000256" key="1">
    <source>
        <dbReference type="NCBIfam" id="TIGR01796"/>
    </source>
</evidence>
<dbReference type="InterPro" id="IPR035959">
    <property type="entry name" value="RutC-like_sf"/>
</dbReference>
<dbReference type="Proteomes" id="UP000239663">
    <property type="component" value="Unassembled WGS sequence"/>
</dbReference>
<keyword evidence="2 3" id="KW-0057">Aromatic amino acid biosynthesis</keyword>
<dbReference type="RefSeq" id="WP_104848007.1">
    <property type="nucleotide sequence ID" value="NZ_PKOZ01000001.1"/>
</dbReference>
<dbReference type="GO" id="GO:0004106">
    <property type="term" value="F:chorismate mutase activity"/>
    <property type="evidence" value="ECO:0007669"/>
    <property type="project" value="UniProtKB-UniRule"/>
</dbReference>
<reference evidence="4 5" key="1">
    <citation type="submission" date="2017-12" db="EMBL/GenBank/DDBJ databases">
        <title>Taxonomic description and draft genome of Pradoshia cofamensis Gen. nov., sp. nov., a thermotolerant bacillale isolated from anterior gut of earthworm Eisenia fetida.</title>
        <authorList>
            <person name="Saha T."/>
            <person name="Chakraborty R."/>
        </authorList>
    </citation>
    <scope>NUCLEOTIDE SEQUENCE [LARGE SCALE GENOMIC DNA]</scope>
    <source>
        <strain evidence="4 5">EAG3</strain>
    </source>
</reference>
<dbReference type="AlphaFoldDB" id="A0A2S7N4J2"/>
<evidence type="ECO:0000256" key="2">
    <source>
        <dbReference type="PIRSR" id="PIRSR005965-1"/>
    </source>
</evidence>
<dbReference type="PIRSF" id="PIRSF005965">
    <property type="entry name" value="Chor_mut_AroH"/>
    <property type="match status" value="1"/>
</dbReference>
<gene>
    <name evidence="4" type="primary">aroH</name>
    <name evidence="4" type="ORF">CYL18_03255</name>
</gene>
<evidence type="ECO:0000256" key="3">
    <source>
        <dbReference type="PROSITE-ProRule" id="PRU00514"/>
    </source>
</evidence>
<dbReference type="GO" id="GO:0009073">
    <property type="term" value="P:aromatic amino acid family biosynthetic process"/>
    <property type="evidence" value="ECO:0007669"/>
    <property type="project" value="UniProtKB-UniRule"/>
</dbReference>
<dbReference type="PANTHER" id="PTHR21164">
    <property type="entry name" value="CHORISMATE MUTASE"/>
    <property type="match status" value="1"/>
</dbReference>
<dbReference type="EC" id="5.4.99.5" evidence="1 3"/>
<keyword evidence="2 3" id="KW-0028">Amino-acid biosynthesis</keyword>
<protein>
    <recommendedName>
        <fullName evidence="1 3">chorismate mutase</fullName>
        <ecNumber evidence="1 3">5.4.99.5</ecNumber>
    </recommendedName>
</protein>
<dbReference type="NCBIfam" id="TIGR01796">
    <property type="entry name" value="CM_mono_aroH"/>
    <property type="match status" value="1"/>
</dbReference>
<name>A0A2S7N4J2_9BACI</name>
<accession>A0A2S7N4J2</accession>
<feature type="binding site" evidence="2">
    <location>
        <position position="107"/>
    </location>
    <ligand>
        <name>prephenate</name>
        <dbReference type="ChEBI" id="CHEBI:29934"/>
    </ligand>
</feature>
<evidence type="ECO:0000313" key="4">
    <source>
        <dbReference type="EMBL" id="PQD96913.1"/>
    </source>
</evidence>
<dbReference type="UniPathway" id="UPA00120">
    <property type="reaction ID" value="UER00203"/>
</dbReference>
<dbReference type="InterPro" id="IPR008243">
    <property type="entry name" value="Chorismate_mutase_AroH"/>
</dbReference>
<dbReference type="GO" id="GO:0046417">
    <property type="term" value="P:chorismate metabolic process"/>
    <property type="evidence" value="ECO:0007669"/>
    <property type="project" value="TreeGrafter"/>
</dbReference>
<dbReference type="OrthoDB" id="9802232at2"/>
<keyword evidence="5" id="KW-1185">Reference proteome</keyword>
<comment type="caution">
    <text evidence="4">The sequence shown here is derived from an EMBL/GenBank/DDBJ whole genome shotgun (WGS) entry which is preliminary data.</text>
</comment>
<comment type="catalytic activity">
    <reaction evidence="3">
        <text>chorismate = prephenate</text>
        <dbReference type="Rhea" id="RHEA:13897"/>
        <dbReference type="ChEBI" id="CHEBI:29748"/>
        <dbReference type="ChEBI" id="CHEBI:29934"/>
        <dbReference type="EC" id="5.4.99.5"/>
    </reaction>
</comment>
<feature type="binding site" evidence="2">
    <location>
        <position position="89"/>
    </location>
    <ligand>
        <name>prephenate</name>
        <dbReference type="ChEBI" id="CHEBI:29934"/>
    </ligand>
</feature>
<proteinExistence type="predicted"/>